<evidence type="ECO:0000256" key="1">
    <source>
        <dbReference type="ARBA" id="ARBA00009049"/>
    </source>
</evidence>
<evidence type="ECO:0000313" key="6">
    <source>
        <dbReference type="Proteomes" id="UP001217918"/>
    </source>
</evidence>
<feature type="compositionally biased region" description="Polar residues" evidence="4">
    <location>
        <begin position="77"/>
        <end position="100"/>
    </location>
</feature>
<reference evidence="5" key="1">
    <citation type="journal article" date="2023" name="Mol. Plant Microbe Interact.">
        <title>Elucidating the Obligate Nature and Biological Capacity of an Invasive Fungal Corn Pathogen.</title>
        <authorList>
            <person name="MacCready J.S."/>
            <person name="Roggenkamp E.M."/>
            <person name="Gdanetz K."/>
            <person name="Chilvers M.I."/>
        </authorList>
    </citation>
    <scope>NUCLEOTIDE SEQUENCE</scope>
    <source>
        <strain evidence="5">PM02</strain>
    </source>
</reference>
<name>A0AAD9I9G8_9PEZI</name>
<protein>
    <submittedName>
        <fullName evidence="5">Uncharacterized protein</fullName>
    </submittedName>
</protein>
<proteinExistence type="inferred from homology"/>
<keyword evidence="6" id="KW-1185">Reference proteome</keyword>
<dbReference type="PANTHER" id="PTHR12425:SF5">
    <property type="entry name" value="SYNEMBRYN"/>
    <property type="match status" value="1"/>
</dbReference>
<dbReference type="PANTHER" id="PTHR12425">
    <property type="entry name" value="SYNEMBRYN"/>
    <property type="match status" value="1"/>
</dbReference>
<dbReference type="Pfam" id="PF10165">
    <property type="entry name" value="Ric8"/>
    <property type="match status" value="1"/>
</dbReference>
<dbReference type="GO" id="GO:0005085">
    <property type="term" value="F:guanyl-nucleotide exchange factor activity"/>
    <property type="evidence" value="ECO:0007669"/>
    <property type="project" value="UniProtKB-KW"/>
</dbReference>
<dbReference type="GO" id="GO:0001965">
    <property type="term" value="F:G-protein alpha-subunit binding"/>
    <property type="evidence" value="ECO:0007669"/>
    <property type="project" value="TreeGrafter"/>
</dbReference>
<dbReference type="GO" id="GO:0007186">
    <property type="term" value="P:G protein-coupled receptor signaling pathway"/>
    <property type="evidence" value="ECO:0007669"/>
    <property type="project" value="TreeGrafter"/>
</dbReference>
<dbReference type="EMBL" id="JAQQPM010000007">
    <property type="protein sequence ID" value="KAK2073684.1"/>
    <property type="molecule type" value="Genomic_DNA"/>
</dbReference>
<accession>A0AAD9I9G8</accession>
<dbReference type="GO" id="GO:0005737">
    <property type="term" value="C:cytoplasm"/>
    <property type="evidence" value="ECO:0007669"/>
    <property type="project" value="TreeGrafter"/>
</dbReference>
<dbReference type="InterPro" id="IPR019318">
    <property type="entry name" value="Gua_nucleotide_exch_fac_Ric8"/>
</dbReference>
<evidence type="ECO:0000256" key="4">
    <source>
        <dbReference type="SAM" id="MobiDB-lite"/>
    </source>
</evidence>
<dbReference type="AlphaFoldDB" id="A0AAD9I9G8"/>
<keyword evidence="3" id="KW-0143">Chaperone</keyword>
<dbReference type="Proteomes" id="UP001217918">
    <property type="component" value="Unassembled WGS sequence"/>
</dbReference>
<sequence length="186" mass="20766">MAHMLTAQRGRAKSDKVSDLLAKLTDDLRSLNLSQQQRDAALEELKVLGRDPKNADPIFTTEGIHTLTRHAFNAYDNANSSDGRNPVNPITGQFLESENQPELPEMTGEEKEREAERLFVLFERLKRNGLIQVQNPVAQAVEECRFEELGDDGDEATLIESFNDKQSDISGQYVSADQVPVPSEVP</sequence>
<organism evidence="5 6">
    <name type="scientific">Phyllachora maydis</name>
    <dbReference type="NCBI Taxonomy" id="1825666"/>
    <lineage>
        <taxon>Eukaryota</taxon>
        <taxon>Fungi</taxon>
        <taxon>Dikarya</taxon>
        <taxon>Ascomycota</taxon>
        <taxon>Pezizomycotina</taxon>
        <taxon>Sordariomycetes</taxon>
        <taxon>Sordariomycetidae</taxon>
        <taxon>Phyllachorales</taxon>
        <taxon>Phyllachoraceae</taxon>
        <taxon>Phyllachora</taxon>
    </lineage>
</organism>
<evidence type="ECO:0000313" key="5">
    <source>
        <dbReference type="EMBL" id="KAK2073684.1"/>
    </source>
</evidence>
<comment type="caution">
    <text evidence="5">The sequence shown here is derived from an EMBL/GenBank/DDBJ whole genome shotgun (WGS) entry which is preliminary data.</text>
</comment>
<evidence type="ECO:0000256" key="3">
    <source>
        <dbReference type="ARBA" id="ARBA00023186"/>
    </source>
</evidence>
<gene>
    <name evidence="5" type="ORF">P8C59_007942</name>
</gene>
<evidence type="ECO:0000256" key="2">
    <source>
        <dbReference type="ARBA" id="ARBA00022658"/>
    </source>
</evidence>
<comment type="similarity">
    <text evidence="1">Belongs to the synembryn family.</text>
</comment>
<keyword evidence="2" id="KW-0344">Guanine-nucleotide releasing factor</keyword>
<feature type="region of interest" description="Disordered" evidence="4">
    <location>
        <begin position="77"/>
        <end position="110"/>
    </location>
</feature>